<proteinExistence type="predicted"/>
<name>A0ABS4YUM9_9MICC</name>
<comment type="caution">
    <text evidence="3">The sequence shown here is derived from an EMBL/GenBank/DDBJ whole genome shotgun (WGS) entry which is preliminary data.</text>
</comment>
<keyword evidence="1" id="KW-0812">Transmembrane</keyword>
<feature type="transmembrane region" description="Helical" evidence="1">
    <location>
        <begin position="19"/>
        <end position="39"/>
    </location>
</feature>
<evidence type="ECO:0000256" key="1">
    <source>
        <dbReference type="SAM" id="Phobius"/>
    </source>
</evidence>
<reference evidence="3 4" key="1">
    <citation type="submission" date="2021-03" db="EMBL/GenBank/DDBJ databases">
        <title>Sequencing the genomes of 1000 actinobacteria strains.</title>
        <authorList>
            <person name="Klenk H.-P."/>
        </authorList>
    </citation>
    <scope>NUCLEOTIDE SEQUENCE [LARGE SCALE GENOMIC DNA]</scope>
    <source>
        <strain evidence="3 4">DSM 16005</strain>
    </source>
</reference>
<organism evidence="3 4">
    <name type="scientific">Arthrobacter stackebrandtii</name>
    <dbReference type="NCBI Taxonomy" id="272161"/>
    <lineage>
        <taxon>Bacteria</taxon>
        <taxon>Bacillati</taxon>
        <taxon>Actinomycetota</taxon>
        <taxon>Actinomycetes</taxon>
        <taxon>Micrococcales</taxon>
        <taxon>Micrococcaceae</taxon>
        <taxon>Arthrobacter</taxon>
    </lineage>
</organism>
<evidence type="ECO:0000313" key="3">
    <source>
        <dbReference type="EMBL" id="MBP2412305.1"/>
    </source>
</evidence>
<gene>
    <name evidence="3" type="ORF">JOF48_001104</name>
</gene>
<dbReference type="RefSeq" id="WP_209678205.1">
    <property type="nucleotide sequence ID" value="NZ_JAGIOI010000001.1"/>
</dbReference>
<dbReference type="InterPro" id="IPR006976">
    <property type="entry name" value="VanZ-like"/>
</dbReference>
<accession>A0ABS4YUM9</accession>
<protein>
    <submittedName>
        <fullName evidence="3">Glycopeptide antibiotics resistance protein</fullName>
    </submittedName>
</protein>
<keyword evidence="1" id="KW-0472">Membrane</keyword>
<keyword evidence="4" id="KW-1185">Reference proteome</keyword>
<evidence type="ECO:0000259" key="2">
    <source>
        <dbReference type="Pfam" id="PF04892"/>
    </source>
</evidence>
<feature type="domain" description="VanZ-like" evidence="2">
    <location>
        <begin position="24"/>
        <end position="112"/>
    </location>
</feature>
<keyword evidence="1" id="KW-1133">Transmembrane helix</keyword>
<evidence type="ECO:0000313" key="4">
    <source>
        <dbReference type="Proteomes" id="UP000711614"/>
    </source>
</evidence>
<dbReference type="Pfam" id="PF04892">
    <property type="entry name" value="VanZ"/>
    <property type="match status" value="1"/>
</dbReference>
<feature type="transmembrane region" description="Helical" evidence="1">
    <location>
        <begin position="71"/>
        <end position="89"/>
    </location>
</feature>
<dbReference type="Proteomes" id="UP000711614">
    <property type="component" value="Unassembled WGS sequence"/>
</dbReference>
<dbReference type="EMBL" id="JAGIOI010000001">
    <property type="protein sequence ID" value="MBP2412305.1"/>
    <property type="molecule type" value="Genomic_DNA"/>
</dbReference>
<sequence length="112" mass="12277">MTPNETHAHENPDEGRSTLLAVLFVIYLVLLAWVVLWKLEVPWVGSGGLRGIKLVPFIANGTSGASMPLELIANFLLFVPFGFYLAVLLPSWTWWKTAATVAAGSRVPEISQ</sequence>